<evidence type="ECO:0000259" key="21">
    <source>
        <dbReference type="Pfam" id="PF02887"/>
    </source>
</evidence>
<name>F2JIC0_CELLD</name>
<proteinExistence type="inferred from homology"/>
<dbReference type="STRING" id="642492.Clole_2583"/>
<dbReference type="GO" id="GO:0005524">
    <property type="term" value="F:ATP binding"/>
    <property type="evidence" value="ECO:0007669"/>
    <property type="project" value="UniProtKB-KW"/>
</dbReference>
<evidence type="ECO:0000256" key="3">
    <source>
        <dbReference type="ARBA" id="ARBA00004997"/>
    </source>
</evidence>
<dbReference type="InterPro" id="IPR008279">
    <property type="entry name" value="PEP-util_enz_mobile_dom"/>
</dbReference>
<dbReference type="Gene3D" id="3.20.20.60">
    <property type="entry name" value="Phosphoenolpyruvate-binding domains"/>
    <property type="match status" value="1"/>
</dbReference>
<keyword evidence="13 18" id="KW-0460">Magnesium</keyword>
<evidence type="ECO:0000256" key="1">
    <source>
        <dbReference type="ARBA" id="ARBA00001946"/>
    </source>
</evidence>
<comment type="cofactor">
    <cofactor evidence="2">
        <name>K(+)</name>
        <dbReference type="ChEBI" id="CHEBI:29103"/>
    </cofactor>
</comment>
<dbReference type="GO" id="GO:0000287">
    <property type="term" value="F:magnesium ion binding"/>
    <property type="evidence" value="ECO:0007669"/>
    <property type="project" value="UniProtKB-UniRule"/>
</dbReference>
<dbReference type="HOGENOM" id="CLU_015439_0_2_9"/>
<keyword evidence="16 22" id="KW-0670">Pyruvate</keyword>
<evidence type="ECO:0000256" key="13">
    <source>
        <dbReference type="ARBA" id="ARBA00022842"/>
    </source>
</evidence>
<comment type="catalytic activity">
    <reaction evidence="18">
        <text>pyruvate + ATP = phosphoenolpyruvate + ADP + H(+)</text>
        <dbReference type="Rhea" id="RHEA:18157"/>
        <dbReference type="ChEBI" id="CHEBI:15361"/>
        <dbReference type="ChEBI" id="CHEBI:15378"/>
        <dbReference type="ChEBI" id="CHEBI:30616"/>
        <dbReference type="ChEBI" id="CHEBI:58702"/>
        <dbReference type="ChEBI" id="CHEBI:456216"/>
        <dbReference type="EC" id="2.7.1.40"/>
    </reaction>
</comment>
<reference evidence="22 23" key="1">
    <citation type="journal article" date="2011" name="J. Bacteriol.">
        <title>Complete genome sequence of the cellulose-degrading bacterium Cellulosilyticum lentocellum.</title>
        <authorList>
            <consortium name="US DOE Joint Genome Institute"/>
            <person name="Miller D.A."/>
            <person name="Suen G."/>
            <person name="Bruce D."/>
            <person name="Copeland A."/>
            <person name="Cheng J.F."/>
            <person name="Detter C."/>
            <person name="Goodwin L.A."/>
            <person name="Han C.S."/>
            <person name="Hauser L.J."/>
            <person name="Land M.L."/>
            <person name="Lapidus A."/>
            <person name="Lucas S."/>
            <person name="Meincke L."/>
            <person name="Pitluck S."/>
            <person name="Tapia R."/>
            <person name="Teshima H."/>
            <person name="Woyke T."/>
            <person name="Fox B.G."/>
            <person name="Angert E.R."/>
            <person name="Currie C.R."/>
        </authorList>
    </citation>
    <scope>NUCLEOTIDE SEQUENCE [LARGE SCALE GENOMIC DNA]</scope>
    <source>
        <strain evidence="23">ATCC 49066 / DSM 5427 / NCIMB 11756 / RHM5</strain>
    </source>
</reference>
<dbReference type="PANTHER" id="PTHR11817">
    <property type="entry name" value="PYRUVATE KINASE"/>
    <property type="match status" value="1"/>
</dbReference>
<keyword evidence="15 18" id="KW-0324">Glycolysis</keyword>
<evidence type="ECO:0000256" key="11">
    <source>
        <dbReference type="ARBA" id="ARBA00022777"/>
    </source>
</evidence>
<keyword evidence="14" id="KW-0630">Potassium</keyword>
<evidence type="ECO:0000256" key="6">
    <source>
        <dbReference type="ARBA" id="ARBA00012142"/>
    </source>
</evidence>
<evidence type="ECO:0000256" key="2">
    <source>
        <dbReference type="ARBA" id="ARBA00001958"/>
    </source>
</evidence>
<dbReference type="Pfam" id="PF00391">
    <property type="entry name" value="PEP-utilizers"/>
    <property type="match status" value="1"/>
</dbReference>
<accession>F2JIC0</accession>
<gene>
    <name evidence="22" type="ordered locus">Clole_2583</name>
</gene>
<dbReference type="SUPFAM" id="SSF52009">
    <property type="entry name" value="Phosphohistidine domain"/>
    <property type="match status" value="1"/>
</dbReference>
<dbReference type="RefSeq" id="WP_013657579.1">
    <property type="nucleotide sequence ID" value="NC_015275.1"/>
</dbReference>
<evidence type="ECO:0000259" key="20">
    <source>
        <dbReference type="Pfam" id="PF00391"/>
    </source>
</evidence>
<dbReference type="InterPro" id="IPR036637">
    <property type="entry name" value="Phosphohistidine_dom_sf"/>
</dbReference>
<dbReference type="NCBIfam" id="TIGR01064">
    <property type="entry name" value="pyruv_kin"/>
    <property type="match status" value="1"/>
</dbReference>
<comment type="cofactor">
    <cofactor evidence="1">
        <name>Mg(2+)</name>
        <dbReference type="ChEBI" id="CHEBI:18420"/>
    </cofactor>
</comment>
<dbReference type="InterPro" id="IPR015813">
    <property type="entry name" value="Pyrv/PenolPyrv_kinase-like_dom"/>
</dbReference>
<dbReference type="UniPathway" id="UPA00109">
    <property type="reaction ID" value="UER00188"/>
</dbReference>
<evidence type="ECO:0000256" key="5">
    <source>
        <dbReference type="ARBA" id="ARBA00008663"/>
    </source>
</evidence>
<dbReference type="SUPFAM" id="SSF50800">
    <property type="entry name" value="PK beta-barrel domain-like"/>
    <property type="match status" value="1"/>
</dbReference>
<evidence type="ECO:0000256" key="18">
    <source>
        <dbReference type="RuleBase" id="RU000504"/>
    </source>
</evidence>
<dbReference type="FunFam" id="3.20.20.60:FF:000025">
    <property type="entry name" value="Pyruvate kinase"/>
    <property type="match status" value="1"/>
</dbReference>
<comment type="pathway">
    <text evidence="3 18">Carbohydrate degradation; glycolysis; pyruvate from D-glyceraldehyde 3-phosphate: step 5/5.</text>
</comment>
<keyword evidence="10" id="KW-0547">Nucleotide-binding</keyword>
<dbReference type="AlphaFoldDB" id="F2JIC0"/>
<dbReference type="InterPro" id="IPR036918">
    <property type="entry name" value="Pyrv_Knase_C_sf"/>
</dbReference>
<evidence type="ECO:0000256" key="12">
    <source>
        <dbReference type="ARBA" id="ARBA00022840"/>
    </source>
</evidence>
<dbReference type="InterPro" id="IPR040442">
    <property type="entry name" value="Pyrv_kinase-like_dom_sf"/>
</dbReference>
<dbReference type="InterPro" id="IPR018209">
    <property type="entry name" value="Pyrv_Knase_AS"/>
</dbReference>
<evidence type="ECO:0000313" key="23">
    <source>
        <dbReference type="Proteomes" id="UP000008467"/>
    </source>
</evidence>
<dbReference type="GO" id="GO:0030955">
    <property type="term" value="F:potassium ion binding"/>
    <property type="evidence" value="ECO:0007669"/>
    <property type="project" value="UniProtKB-UniRule"/>
</dbReference>
<organism evidence="22 23">
    <name type="scientific">Cellulosilyticum lentocellum (strain ATCC 49066 / DSM 5427 / NCIMB 11756 / RHM5)</name>
    <name type="common">Clostridium lentocellum</name>
    <dbReference type="NCBI Taxonomy" id="642492"/>
    <lineage>
        <taxon>Bacteria</taxon>
        <taxon>Bacillati</taxon>
        <taxon>Bacillota</taxon>
        <taxon>Clostridia</taxon>
        <taxon>Lachnospirales</taxon>
        <taxon>Cellulosilyticaceae</taxon>
        <taxon>Cellulosilyticum</taxon>
    </lineage>
</organism>
<protein>
    <recommendedName>
        <fullName evidence="7 17">Pyruvate kinase</fullName>
        <ecNumber evidence="6 17">2.7.1.40</ecNumber>
    </recommendedName>
</protein>
<feature type="domain" description="PEP-utilising enzyme mobile" evidence="20">
    <location>
        <begin position="506"/>
        <end position="579"/>
    </location>
</feature>
<comment type="similarity">
    <text evidence="4">In the C-terminal section; belongs to the PEP-utilizing enzyme family.</text>
</comment>
<dbReference type="Pfam" id="PF00224">
    <property type="entry name" value="PK"/>
    <property type="match status" value="1"/>
</dbReference>
<dbReference type="PROSITE" id="PS00110">
    <property type="entry name" value="PYRUVATE_KINASE"/>
    <property type="match status" value="1"/>
</dbReference>
<evidence type="ECO:0000256" key="17">
    <source>
        <dbReference type="NCBIfam" id="TIGR01064"/>
    </source>
</evidence>
<dbReference type="Proteomes" id="UP000008467">
    <property type="component" value="Chromosome"/>
</dbReference>
<feature type="domain" description="Pyruvate kinase barrel" evidence="19">
    <location>
        <begin position="1"/>
        <end position="324"/>
    </location>
</feature>
<dbReference type="PRINTS" id="PR01050">
    <property type="entry name" value="PYRUVTKNASE"/>
</dbReference>
<keyword evidence="12" id="KW-0067">ATP-binding</keyword>
<dbReference type="FunFam" id="2.40.33.10:FF:000001">
    <property type="entry name" value="Pyruvate kinase"/>
    <property type="match status" value="1"/>
</dbReference>
<dbReference type="SUPFAM" id="SSF51621">
    <property type="entry name" value="Phosphoenolpyruvate/pyruvate domain"/>
    <property type="match status" value="1"/>
</dbReference>
<dbReference type="NCBIfam" id="NF004491">
    <property type="entry name" value="PRK05826.1"/>
    <property type="match status" value="1"/>
</dbReference>
<evidence type="ECO:0000256" key="4">
    <source>
        <dbReference type="ARBA" id="ARBA00006237"/>
    </source>
</evidence>
<evidence type="ECO:0000256" key="15">
    <source>
        <dbReference type="ARBA" id="ARBA00023152"/>
    </source>
</evidence>
<dbReference type="GO" id="GO:0004743">
    <property type="term" value="F:pyruvate kinase activity"/>
    <property type="evidence" value="ECO:0007669"/>
    <property type="project" value="UniProtKB-UniRule"/>
</dbReference>
<evidence type="ECO:0000256" key="10">
    <source>
        <dbReference type="ARBA" id="ARBA00022741"/>
    </source>
</evidence>
<dbReference type="Gene3D" id="2.40.33.10">
    <property type="entry name" value="PK beta-barrel domain-like"/>
    <property type="match status" value="1"/>
</dbReference>
<dbReference type="GO" id="GO:0016301">
    <property type="term" value="F:kinase activity"/>
    <property type="evidence" value="ECO:0007669"/>
    <property type="project" value="UniProtKB-KW"/>
</dbReference>
<dbReference type="Gene3D" id="3.50.30.10">
    <property type="entry name" value="Phosphohistidine domain"/>
    <property type="match status" value="1"/>
</dbReference>
<keyword evidence="23" id="KW-1185">Reference proteome</keyword>
<evidence type="ECO:0000256" key="9">
    <source>
        <dbReference type="ARBA" id="ARBA00022723"/>
    </source>
</evidence>
<evidence type="ECO:0000259" key="19">
    <source>
        <dbReference type="Pfam" id="PF00224"/>
    </source>
</evidence>
<dbReference type="EMBL" id="CP002582">
    <property type="protein sequence ID" value="ADZ84286.1"/>
    <property type="molecule type" value="Genomic_DNA"/>
</dbReference>
<comment type="similarity">
    <text evidence="5 18">Belongs to the pyruvate kinase family.</text>
</comment>
<feature type="domain" description="Pyruvate kinase C-terminal" evidence="21">
    <location>
        <begin position="357"/>
        <end position="471"/>
    </location>
</feature>
<evidence type="ECO:0000313" key="22">
    <source>
        <dbReference type="EMBL" id="ADZ84286.1"/>
    </source>
</evidence>
<dbReference type="NCBIfam" id="NF004978">
    <property type="entry name" value="PRK06354.1"/>
    <property type="match status" value="1"/>
</dbReference>
<dbReference type="SUPFAM" id="SSF52935">
    <property type="entry name" value="PK C-terminal domain-like"/>
    <property type="match status" value="1"/>
</dbReference>
<dbReference type="InterPro" id="IPR001697">
    <property type="entry name" value="Pyr_Knase"/>
</dbReference>
<evidence type="ECO:0000256" key="16">
    <source>
        <dbReference type="ARBA" id="ARBA00023317"/>
    </source>
</evidence>
<keyword evidence="11 18" id="KW-0418">Kinase</keyword>
<evidence type="ECO:0000256" key="14">
    <source>
        <dbReference type="ARBA" id="ARBA00022958"/>
    </source>
</evidence>
<dbReference type="Pfam" id="PF02887">
    <property type="entry name" value="PK_C"/>
    <property type="match status" value="1"/>
</dbReference>
<sequence length="589" mass="63782">MRKTKIICTLGPKTRDVDNIRKIIETGADAIRINFSHDDHKIHGETVKRVIKVREELGKPIPLILDTKGPEIRTGVMKDDLDHKLNIGDSFTLTTEEIEGDGKRVSVTYKNLPFDLKRGSRILIDDGLIELRVKNLTDTDIECSVVNGGVLGSRKGVNIPDVFVNLPALTEKDIADVEFAPKAGFDYIAASFIRCAADIIKIRQVLEEAGGSDIQIIAKIENRDGVNNIDEIIEVADAIMVARGDLGVEIPTEEVPIVQKELIKKANKAGKPVITATQMLDSMIRNPRPTRAETTDVANAIFDGTSAIMLSGETAKGDYPLEAIQTMAKIAMTAEAVVAKQEQEALVSKNYGISMTNAVSHATCNTARELDAACIISITKSGYTARSISKFKPNCRIVGCTNNQRVLRQLNLVWGCTPVLITPKEGASTDETFALAVQKVEELKLAEQGDVVVLSTGVPLGAEGTSNIMKVQYVGNVLTKGVGFGNKSITARASVIKVLDEADQYFKQGDILVAHKTSNEYLPYMKKASAIVVEESALEENNHAVIVGRTLDIPVIIGANGIIEGLKNATVITVDGRNGYIYNGVVHKA</sequence>
<dbReference type="InterPro" id="IPR015795">
    <property type="entry name" value="Pyrv_Knase_C"/>
</dbReference>
<dbReference type="KEGG" id="cle:Clole_2583"/>
<dbReference type="EC" id="2.7.1.40" evidence="6 17"/>
<evidence type="ECO:0000256" key="7">
    <source>
        <dbReference type="ARBA" id="ARBA00018587"/>
    </source>
</evidence>
<evidence type="ECO:0000256" key="8">
    <source>
        <dbReference type="ARBA" id="ARBA00022679"/>
    </source>
</evidence>
<dbReference type="InterPro" id="IPR015806">
    <property type="entry name" value="Pyrv_Knase_insert_dom_sf"/>
</dbReference>
<dbReference type="Gene3D" id="3.40.1380.20">
    <property type="entry name" value="Pyruvate kinase, C-terminal domain"/>
    <property type="match status" value="1"/>
</dbReference>
<dbReference type="eggNOG" id="COG0469">
    <property type="taxonomic scope" value="Bacteria"/>
</dbReference>
<dbReference type="InterPro" id="IPR011037">
    <property type="entry name" value="Pyrv_Knase-like_insert_dom_sf"/>
</dbReference>
<dbReference type="InterPro" id="IPR015793">
    <property type="entry name" value="Pyrv_Knase_brl"/>
</dbReference>
<keyword evidence="9" id="KW-0479">Metal-binding</keyword>
<keyword evidence="8 18" id="KW-0808">Transferase</keyword>